<protein>
    <submittedName>
        <fullName evidence="2">Uncharacterized protein</fullName>
    </submittedName>
</protein>
<feature type="region of interest" description="Disordered" evidence="1">
    <location>
        <begin position="1"/>
        <end position="30"/>
    </location>
</feature>
<evidence type="ECO:0000313" key="3">
    <source>
        <dbReference type="Proteomes" id="UP000023067"/>
    </source>
</evidence>
<comment type="caution">
    <text evidence="2">The sequence shown here is derived from an EMBL/GenBank/DDBJ whole genome shotgun (WGS) entry which is preliminary data.</text>
</comment>
<name>Z9JQA9_9MICO</name>
<gene>
    <name evidence="2" type="ORF">BF93_04700</name>
</gene>
<dbReference type="PATRIC" id="fig|396014.3.peg.2971"/>
<keyword evidence="3" id="KW-1185">Reference proteome</keyword>
<evidence type="ECO:0000313" key="2">
    <source>
        <dbReference type="EMBL" id="EWS80213.1"/>
    </source>
</evidence>
<proteinExistence type="predicted"/>
<dbReference type="HOGENOM" id="CLU_2647421_0_0_11"/>
<reference evidence="2 3" key="1">
    <citation type="submission" date="2014-02" db="EMBL/GenBank/DDBJ databases">
        <title>Genome sequence of Brachybacterium phenoliresistens strain W13A50.</title>
        <authorList>
            <person name="Wang X."/>
        </authorList>
    </citation>
    <scope>NUCLEOTIDE SEQUENCE [LARGE SCALE GENOMIC DNA]</scope>
    <source>
        <strain evidence="2 3">W13A50</strain>
    </source>
</reference>
<dbReference type="Proteomes" id="UP000023067">
    <property type="component" value="Unassembled WGS sequence"/>
</dbReference>
<organism evidence="2 3">
    <name type="scientific">Brachybacterium phenoliresistens</name>
    <dbReference type="NCBI Taxonomy" id="396014"/>
    <lineage>
        <taxon>Bacteria</taxon>
        <taxon>Bacillati</taxon>
        <taxon>Actinomycetota</taxon>
        <taxon>Actinomycetes</taxon>
        <taxon>Micrococcales</taxon>
        <taxon>Dermabacteraceae</taxon>
        <taxon>Brachybacterium</taxon>
    </lineage>
</organism>
<accession>Z9JQA9</accession>
<sequence>MSTTHRASRSLPGRDLWSRGTSRTPRSGALPIVIPAPTVEERTVPRTPRTVELPARLRDGLWDGRSLRDLGELYDR</sequence>
<evidence type="ECO:0000256" key="1">
    <source>
        <dbReference type="SAM" id="MobiDB-lite"/>
    </source>
</evidence>
<dbReference type="EMBL" id="JDYK01000018">
    <property type="protein sequence ID" value="EWS80213.1"/>
    <property type="molecule type" value="Genomic_DNA"/>
</dbReference>
<dbReference type="AlphaFoldDB" id="Z9JQA9"/>
<dbReference type="RefSeq" id="WP_038373737.1">
    <property type="nucleotide sequence ID" value="NZ_BAAAOW010000004.1"/>
</dbReference>